<feature type="compositionally biased region" description="Acidic residues" evidence="7">
    <location>
        <begin position="404"/>
        <end position="419"/>
    </location>
</feature>
<keyword evidence="10" id="KW-1185">Reference proteome</keyword>
<reference evidence="10" key="1">
    <citation type="submission" date="2010-10" db="EMBL/GenBank/DDBJ databases">
        <title>The complete genome of Halanaerobium praevalens DSM 2228.</title>
        <authorList>
            <consortium name="US DOE Joint Genome Institute (JGI-PGF)"/>
            <person name="Lucas S."/>
            <person name="Copeland A."/>
            <person name="Lapidus A."/>
            <person name="Glavina del Rio T."/>
            <person name="Dalin E."/>
            <person name="Tice H."/>
            <person name="Bruce D."/>
            <person name="Goodwin L."/>
            <person name="Pitluck S."/>
            <person name="Kyrpides N."/>
            <person name="Mavromatis K."/>
            <person name="Ivanova N."/>
            <person name="Ovchinnikova G."/>
            <person name="Chertkov O."/>
            <person name="Detter J.C."/>
            <person name="Han C."/>
            <person name="Larimer F."/>
            <person name="Land M."/>
            <person name="Hauser L."/>
            <person name="Markowitz V."/>
            <person name="Cheng J.-F."/>
            <person name="Hugenholtz P."/>
            <person name="Woyke T."/>
            <person name="Wu D."/>
            <person name="Tindall B."/>
            <person name="Pomrenke H.G."/>
            <person name="Brambilla E."/>
            <person name="Klenk H.-P."/>
            <person name="Eisen J.A."/>
        </authorList>
    </citation>
    <scope>NUCLEOTIDE SEQUENCE [LARGE SCALE GENOMIC DNA]</scope>
    <source>
        <strain evidence="10">ATCC 33744 / DSM 2228 / GSL</strain>
    </source>
</reference>
<reference evidence="9 10" key="2">
    <citation type="journal article" date="2011" name="Stand. Genomic Sci.">
        <title>Complete genome sequence of the extremely halophilic Halanaerobium praevalens type strain (GSL).</title>
        <authorList>
            <person name="Ivanova N."/>
            <person name="Sikorski J."/>
            <person name="Chertkov O."/>
            <person name="Nolan M."/>
            <person name="Lucas S."/>
            <person name="Hammon N."/>
            <person name="Deshpande S."/>
            <person name="Cheng J.F."/>
            <person name="Tapia R."/>
            <person name="Han C."/>
            <person name="Goodwin L."/>
            <person name="Pitluck S."/>
            <person name="Huntemann M."/>
            <person name="Liolios K."/>
            <person name="Pagani I."/>
            <person name="Mavromatis K."/>
            <person name="Ovchinikova G."/>
            <person name="Pati A."/>
            <person name="Chen A."/>
            <person name="Palaniappan K."/>
            <person name="Land M."/>
            <person name="Hauser L."/>
            <person name="Brambilla E.M."/>
            <person name="Kannan K.P."/>
            <person name="Rohde M."/>
            <person name="Tindall B.J."/>
            <person name="Goker M."/>
            <person name="Detter J.C."/>
            <person name="Woyke T."/>
            <person name="Bristow J."/>
            <person name="Eisen J.A."/>
            <person name="Markowitz V."/>
            <person name="Hugenholtz P."/>
            <person name="Kyrpides N.C."/>
            <person name="Klenk H.P."/>
            <person name="Lapidus A."/>
        </authorList>
    </citation>
    <scope>NUCLEOTIDE SEQUENCE [LARGE SCALE GENOMIC DNA]</scope>
    <source>
        <strain evidence="10">ATCC 33744 / DSM 2228 / GSL</strain>
    </source>
</reference>
<evidence type="ECO:0000256" key="5">
    <source>
        <dbReference type="ARBA" id="ARBA00023235"/>
    </source>
</evidence>
<keyword evidence="8" id="KW-0472">Membrane</keyword>
<comment type="catalytic activity">
    <reaction evidence="1">
        <text>[protein]-peptidylproline (omega=180) = [protein]-peptidylproline (omega=0)</text>
        <dbReference type="Rhea" id="RHEA:16237"/>
        <dbReference type="Rhea" id="RHEA-COMP:10747"/>
        <dbReference type="Rhea" id="RHEA-COMP:10748"/>
        <dbReference type="ChEBI" id="CHEBI:83833"/>
        <dbReference type="ChEBI" id="CHEBI:83834"/>
        <dbReference type="EC" id="5.2.1.8"/>
    </reaction>
</comment>
<keyword evidence="3" id="KW-0732">Signal</keyword>
<dbReference type="InterPro" id="IPR019734">
    <property type="entry name" value="TPR_rpt"/>
</dbReference>
<dbReference type="InterPro" id="IPR011990">
    <property type="entry name" value="TPR-like_helical_dom_sf"/>
</dbReference>
<dbReference type="PANTHER" id="PTHR47245:SF1">
    <property type="entry name" value="FOLDASE PROTEIN PRSA"/>
    <property type="match status" value="1"/>
</dbReference>
<name>E3DQE8_HALPG</name>
<dbReference type="EMBL" id="CP002175">
    <property type="protein sequence ID" value="ADO76844.1"/>
    <property type="molecule type" value="Genomic_DNA"/>
</dbReference>
<keyword evidence="6" id="KW-0802">TPR repeat</keyword>
<sequence length="425" mass="48457">MFDTLRNNSRIIVYLVVIAFVISGGFMGYGAYLNNRGGGQAPNQGPAVIAEVNGMEISQQEYYSMLQQQAPNSSLSSSQIIPFRYQVLEALIERKLILAKAEEFDIQVEVSDSEVDENYNNILEQNEITDQELAETLAEQGSTIGELRENIKDSLQNTKTLTEAINQGVGKVEVSDQEIQKLYNQRYLKVETESKKTETENSKQKESDSEPKLEEVSSDLKTEIKNKKRNEAINNWLKELKTDAQIKINQPVLKAYHDLENENYEQAVKQFSDFVEQENTDPIFYSYLAAAYQGQNNYDRAETAYENGLNDFPDNKDLRFKFAEFLAEQDKNEAAVKQLDEISANVESSSDFMTYYKLFIMYSRLGAEEKAEISMEKAREISAQVEQNQQNSEIETDSTSPVDQDSETMEEDLEIETPLETENSN</sequence>
<protein>
    <recommendedName>
        <fullName evidence="2">peptidylprolyl isomerase</fullName>
        <ecNumber evidence="2">5.2.1.8</ecNumber>
    </recommendedName>
</protein>
<dbReference type="Gene3D" id="1.10.4030.10">
    <property type="entry name" value="Porin chaperone SurA, peptide-binding domain"/>
    <property type="match status" value="1"/>
</dbReference>
<dbReference type="AlphaFoldDB" id="E3DQE8"/>
<dbReference type="PANTHER" id="PTHR47245">
    <property type="entry name" value="PEPTIDYLPROLYL ISOMERASE"/>
    <property type="match status" value="1"/>
</dbReference>
<evidence type="ECO:0000256" key="8">
    <source>
        <dbReference type="SAM" id="Phobius"/>
    </source>
</evidence>
<evidence type="ECO:0000256" key="2">
    <source>
        <dbReference type="ARBA" id="ARBA00013194"/>
    </source>
</evidence>
<evidence type="ECO:0000256" key="7">
    <source>
        <dbReference type="SAM" id="MobiDB-lite"/>
    </source>
</evidence>
<dbReference type="PROSITE" id="PS50005">
    <property type="entry name" value="TPR"/>
    <property type="match status" value="1"/>
</dbReference>
<dbReference type="EC" id="5.2.1.8" evidence="2"/>
<feature type="region of interest" description="Disordered" evidence="7">
    <location>
        <begin position="381"/>
        <end position="425"/>
    </location>
</feature>
<feature type="region of interest" description="Disordered" evidence="7">
    <location>
        <begin position="193"/>
        <end position="218"/>
    </location>
</feature>
<dbReference type="GO" id="GO:0003755">
    <property type="term" value="F:peptidyl-prolyl cis-trans isomerase activity"/>
    <property type="evidence" value="ECO:0007669"/>
    <property type="project" value="UniProtKB-KW"/>
</dbReference>
<feature type="compositionally biased region" description="Polar residues" evidence="7">
    <location>
        <begin position="384"/>
        <end position="403"/>
    </location>
</feature>
<dbReference type="Gene3D" id="1.25.40.10">
    <property type="entry name" value="Tetratricopeptide repeat domain"/>
    <property type="match status" value="1"/>
</dbReference>
<accession>E3DQE8</accession>
<dbReference type="SUPFAM" id="SSF48452">
    <property type="entry name" value="TPR-like"/>
    <property type="match status" value="1"/>
</dbReference>
<evidence type="ECO:0000256" key="6">
    <source>
        <dbReference type="PROSITE-ProRule" id="PRU00339"/>
    </source>
</evidence>
<feature type="transmembrane region" description="Helical" evidence="8">
    <location>
        <begin position="12"/>
        <end position="32"/>
    </location>
</feature>
<gene>
    <name evidence="9" type="ordered locus">Hprae_0690</name>
</gene>
<dbReference type="InterPro" id="IPR050245">
    <property type="entry name" value="PrsA_foldase"/>
</dbReference>
<evidence type="ECO:0000313" key="10">
    <source>
        <dbReference type="Proteomes" id="UP000006866"/>
    </source>
</evidence>
<keyword evidence="8" id="KW-0812">Transmembrane</keyword>
<keyword evidence="4" id="KW-0697">Rotamase</keyword>
<dbReference type="HOGENOM" id="CLU_645243_0_0_9"/>
<keyword evidence="8" id="KW-1133">Transmembrane helix</keyword>
<feature type="repeat" description="TPR" evidence="6">
    <location>
        <begin position="282"/>
        <end position="315"/>
    </location>
</feature>
<dbReference type="KEGG" id="hpk:Hprae_0690"/>
<dbReference type="PATRIC" id="fig|572479.3.peg.696"/>
<keyword evidence="5" id="KW-0413">Isomerase</keyword>
<dbReference type="OrthoDB" id="2111535at2"/>
<dbReference type="RefSeq" id="WP_014552877.1">
    <property type="nucleotide sequence ID" value="NC_017455.1"/>
</dbReference>
<dbReference type="SUPFAM" id="SSF109998">
    <property type="entry name" value="Triger factor/SurA peptide-binding domain-like"/>
    <property type="match status" value="1"/>
</dbReference>
<dbReference type="Pfam" id="PF14559">
    <property type="entry name" value="TPR_19"/>
    <property type="match status" value="1"/>
</dbReference>
<proteinExistence type="predicted"/>
<dbReference type="Pfam" id="PF13624">
    <property type="entry name" value="SurA_N_3"/>
    <property type="match status" value="1"/>
</dbReference>
<evidence type="ECO:0000313" key="9">
    <source>
        <dbReference type="EMBL" id="ADO76844.1"/>
    </source>
</evidence>
<organism evidence="9 10">
    <name type="scientific">Halanaerobium praevalens (strain ATCC 33744 / DSM 2228 / GSL)</name>
    <dbReference type="NCBI Taxonomy" id="572479"/>
    <lineage>
        <taxon>Bacteria</taxon>
        <taxon>Bacillati</taxon>
        <taxon>Bacillota</taxon>
        <taxon>Clostridia</taxon>
        <taxon>Halanaerobiales</taxon>
        <taxon>Halanaerobiaceae</taxon>
        <taxon>Halanaerobium</taxon>
    </lineage>
</organism>
<evidence type="ECO:0000256" key="1">
    <source>
        <dbReference type="ARBA" id="ARBA00000971"/>
    </source>
</evidence>
<dbReference type="Proteomes" id="UP000006866">
    <property type="component" value="Chromosome"/>
</dbReference>
<dbReference type="InterPro" id="IPR027304">
    <property type="entry name" value="Trigger_fact/SurA_dom_sf"/>
</dbReference>
<dbReference type="STRING" id="572479.Hprae_0690"/>
<dbReference type="eggNOG" id="COG4783">
    <property type="taxonomic scope" value="Bacteria"/>
</dbReference>
<evidence type="ECO:0000256" key="4">
    <source>
        <dbReference type="ARBA" id="ARBA00023110"/>
    </source>
</evidence>
<evidence type="ECO:0000256" key="3">
    <source>
        <dbReference type="ARBA" id="ARBA00022729"/>
    </source>
</evidence>